<name>A0A966HPF9_9PROT</name>
<dbReference type="EMBL" id="RGOB01000018">
    <property type="protein sequence ID" value="NCU52906.1"/>
    <property type="molecule type" value="Genomic_DNA"/>
</dbReference>
<proteinExistence type="predicted"/>
<dbReference type="Proteomes" id="UP000747791">
    <property type="component" value="Unassembled WGS sequence"/>
</dbReference>
<evidence type="ECO:0000313" key="2">
    <source>
        <dbReference type="Proteomes" id="UP000747791"/>
    </source>
</evidence>
<gene>
    <name evidence="1" type="ORF">EBX74_01165</name>
</gene>
<accession>A0A966HPF9</accession>
<feature type="non-terminal residue" evidence="1">
    <location>
        <position position="27"/>
    </location>
</feature>
<evidence type="ECO:0000313" key="1">
    <source>
        <dbReference type="EMBL" id="NCU52906.1"/>
    </source>
</evidence>
<reference evidence="1" key="1">
    <citation type="submission" date="2018-10" db="EMBL/GenBank/DDBJ databases">
        <title>Iterative Subtractive Binning of Freshwater Chronoseries Metagenomes Recovers Nearly Complete Genomes from over Four Hundred Novel Species.</title>
        <authorList>
            <person name="Rodriguez-R L.M."/>
            <person name="Tsementzi D."/>
            <person name="Luo C."/>
            <person name="Konstantinidis K.T."/>
        </authorList>
    </citation>
    <scope>NUCLEOTIDE SEQUENCE</scope>
    <source>
        <strain evidence="1">WB8_2A_004</strain>
    </source>
</reference>
<sequence length="27" mass="3376">MRVSRNSKYIIPYLEKFYESTSYYSYS</sequence>
<dbReference type="AlphaFoldDB" id="A0A966HPF9"/>
<protein>
    <submittedName>
        <fullName evidence="1">DoxX-like protein</fullName>
    </submittedName>
</protein>
<comment type="caution">
    <text evidence="1">The sequence shown here is derived from an EMBL/GenBank/DDBJ whole genome shotgun (WGS) entry which is preliminary data.</text>
</comment>
<organism evidence="1 2">
    <name type="scientific">Candidatus Fonsibacter lacus</name>
    <dbReference type="NCBI Taxonomy" id="2576439"/>
    <lineage>
        <taxon>Bacteria</taxon>
        <taxon>Pseudomonadati</taxon>
        <taxon>Pseudomonadota</taxon>
        <taxon>Alphaproteobacteria</taxon>
        <taxon>Candidatus Pelagibacterales</taxon>
        <taxon>Candidatus Pelagibacterales incertae sedis</taxon>
        <taxon>Candidatus Fonsibacter</taxon>
    </lineage>
</organism>